<evidence type="ECO:0000259" key="15">
    <source>
        <dbReference type="PROSITE" id="PS50144"/>
    </source>
</evidence>
<dbReference type="Pfam" id="PF02176">
    <property type="entry name" value="zf-TRAF"/>
    <property type="match status" value="1"/>
</dbReference>
<dbReference type="Pfam" id="PF21363">
    <property type="entry name" value="TRAF3_RING"/>
    <property type="match status" value="1"/>
</dbReference>
<evidence type="ECO:0000256" key="13">
    <source>
        <dbReference type="SAM" id="Coils"/>
    </source>
</evidence>
<feature type="domain" description="MATH" evidence="15">
    <location>
        <begin position="407"/>
        <end position="555"/>
    </location>
</feature>
<dbReference type="GO" id="GO:0031996">
    <property type="term" value="F:thioesterase binding"/>
    <property type="evidence" value="ECO:0007669"/>
    <property type="project" value="TreeGrafter"/>
</dbReference>
<accession>A0A4W3H8B4</accession>
<evidence type="ECO:0000313" key="18">
    <source>
        <dbReference type="Proteomes" id="UP000314986"/>
    </source>
</evidence>
<dbReference type="InterPro" id="IPR001841">
    <property type="entry name" value="Znf_RING"/>
</dbReference>
<evidence type="ECO:0000256" key="9">
    <source>
        <dbReference type="ARBA" id="ARBA00022843"/>
    </source>
</evidence>
<evidence type="ECO:0000256" key="11">
    <source>
        <dbReference type="PIRNR" id="PIRNR015614"/>
    </source>
</evidence>
<keyword evidence="9" id="KW-0832">Ubl conjugation</keyword>
<organism evidence="17 18">
    <name type="scientific">Callorhinchus milii</name>
    <name type="common">Ghost shark</name>
    <dbReference type="NCBI Taxonomy" id="7868"/>
    <lineage>
        <taxon>Eukaryota</taxon>
        <taxon>Metazoa</taxon>
        <taxon>Chordata</taxon>
        <taxon>Craniata</taxon>
        <taxon>Vertebrata</taxon>
        <taxon>Chondrichthyes</taxon>
        <taxon>Holocephali</taxon>
        <taxon>Chimaeriformes</taxon>
        <taxon>Callorhinchidae</taxon>
        <taxon>Callorhinchus</taxon>
    </lineage>
</organism>
<reference evidence="18" key="1">
    <citation type="journal article" date="2006" name="Science">
        <title>Ancient noncoding elements conserved in the human genome.</title>
        <authorList>
            <person name="Venkatesh B."/>
            <person name="Kirkness E.F."/>
            <person name="Loh Y.H."/>
            <person name="Halpern A.L."/>
            <person name="Lee A.P."/>
            <person name="Johnson J."/>
            <person name="Dandona N."/>
            <person name="Viswanathan L.D."/>
            <person name="Tay A."/>
            <person name="Venter J.C."/>
            <person name="Strausberg R.L."/>
            <person name="Brenner S."/>
        </authorList>
    </citation>
    <scope>NUCLEOTIDE SEQUENCE [LARGE SCALE GENOMIC DNA]</scope>
</reference>
<keyword evidence="10 13" id="KW-0175">Coiled coil</keyword>
<feature type="domain" description="RING-type" evidence="14">
    <location>
        <begin position="50"/>
        <end position="90"/>
    </location>
</feature>
<feature type="domain" description="TRAF-type" evidence="16">
    <location>
        <begin position="133"/>
        <end position="176"/>
    </location>
</feature>
<proteinExistence type="inferred from homology"/>
<dbReference type="OMA" id="NAVPICP"/>
<dbReference type="STRING" id="7868.ENSCMIP00000011595"/>
<keyword evidence="2 11" id="KW-0963">Cytoplasm</keyword>
<keyword evidence="6" id="KW-0677">Repeat</keyword>
<dbReference type="PIRSF" id="PIRSF015614">
    <property type="entry name" value="TRAF"/>
    <property type="match status" value="1"/>
</dbReference>
<dbReference type="GO" id="GO:0061630">
    <property type="term" value="F:ubiquitin protein ligase activity"/>
    <property type="evidence" value="ECO:0007669"/>
    <property type="project" value="UniProtKB-EC"/>
</dbReference>
<dbReference type="FunFam" id="3.30.40.10:FF:000356">
    <property type="entry name" value="TNF receptor-associated factor"/>
    <property type="match status" value="1"/>
</dbReference>
<dbReference type="PANTHER" id="PTHR10131:SF83">
    <property type="entry name" value="TNF RECEPTOR-ASSOCIATED FACTOR 5"/>
    <property type="match status" value="1"/>
</dbReference>
<dbReference type="InterPro" id="IPR027130">
    <property type="entry name" value="TRAF5_C3HC3D_RING-HC_finger"/>
</dbReference>
<evidence type="ECO:0000259" key="14">
    <source>
        <dbReference type="PROSITE" id="PS50089"/>
    </source>
</evidence>
<comment type="similarity">
    <text evidence="11">Belongs to the TNF receptor-associated factor family.</text>
</comment>
<dbReference type="InterPro" id="IPR049440">
    <property type="entry name" value="TRAF3/5_RING"/>
</dbReference>
<evidence type="ECO:0000256" key="2">
    <source>
        <dbReference type="ARBA" id="ARBA00022490"/>
    </source>
</evidence>
<evidence type="ECO:0000256" key="4">
    <source>
        <dbReference type="ARBA" id="ARBA00022703"/>
    </source>
</evidence>
<dbReference type="RefSeq" id="XP_007890671.1">
    <property type="nucleotide sequence ID" value="XM_007892480.2"/>
</dbReference>
<dbReference type="KEGG" id="cmk:103178011"/>
<dbReference type="Pfam" id="PF21355">
    <property type="entry name" value="TRAF-mep_MATH"/>
    <property type="match status" value="1"/>
</dbReference>
<evidence type="ECO:0000256" key="6">
    <source>
        <dbReference type="ARBA" id="ARBA00022737"/>
    </source>
</evidence>
<dbReference type="Proteomes" id="UP000314986">
    <property type="component" value="Unassembled WGS sequence"/>
</dbReference>
<keyword evidence="8 11" id="KW-0862">Zinc</keyword>
<dbReference type="PROSITE" id="PS50145">
    <property type="entry name" value="ZF_TRAF"/>
    <property type="match status" value="2"/>
</dbReference>
<dbReference type="PANTHER" id="PTHR10131">
    <property type="entry name" value="TNF RECEPTOR ASSOCIATED FACTOR"/>
    <property type="match status" value="1"/>
</dbReference>
<dbReference type="InterPro" id="IPR049342">
    <property type="entry name" value="TRAF1-6_MATH_dom"/>
</dbReference>
<comment type="subcellular location">
    <subcellularLocation>
        <location evidence="1 11">Cytoplasm</location>
    </subcellularLocation>
</comment>
<dbReference type="Gene3D" id="2.60.210.10">
    <property type="entry name" value="Apoptosis, Tumor Necrosis Factor Receptor Associated Protein 2, Chain A"/>
    <property type="match status" value="1"/>
</dbReference>
<dbReference type="GO" id="GO:0008270">
    <property type="term" value="F:zinc ion binding"/>
    <property type="evidence" value="ECO:0007669"/>
    <property type="project" value="UniProtKB-UniRule"/>
</dbReference>
<dbReference type="InterPro" id="IPR012227">
    <property type="entry name" value="TNF_rcpt-assoc_TRAF_met"/>
</dbReference>
<keyword evidence="3" id="KW-1017">Isopeptide bond</keyword>
<reference evidence="17" key="5">
    <citation type="submission" date="2025-09" db="UniProtKB">
        <authorList>
            <consortium name="Ensembl"/>
        </authorList>
    </citation>
    <scope>IDENTIFICATION</scope>
</reference>
<keyword evidence="4" id="KW-0053">Apoptosis</keyword>
<evidence type="ECO:0000256" key="5">
    <source>
        <dbReference type="ARBA" id="ARBA00022723"/>
    </source>
</evidence>
<feature type="domain" description="TRAF-type" evidence="16">
    <location>
        <begin position="187"/>
        <end position="243"/>
    </location>
</feature>
<dbReference type="SUPFAM" id="SSF57850">
    <property type="entry name" value="RING/U-box"/>
    <property type="match status" value="1"/>
</dbReference>
<dbReference type="InterPro" id="IPR008974">
    <property type="entry name" value="TRAF-like"/>
</dbReference>
<dbReference type="GeneTree" id="ENSGT00940000160954"/>
<comment type="catalytic activity">
    <reaction evidence="11">
        <text>S-ubiquitinyl-[E2 ubiquitin-conjugating enzyme]-L-cysteine + [acceptor protein]-L-lysine = [E2 ubiquitin-conjugating enzyme]-L-cysteine + N(6)-ubiquitinyl-[acceptor protein]-L-lysine.</text>
        <dbReference type="EC" id="2.3.2.27"/>
    </reaction>
</comment>
<dbReference type="GO" id="GO:0006915">
    <property type="term" value="P:apoptotic process"/>
    <property type="evidence" value="ECO:0007669"/>
    <property type="project" value="UniProtKB-KW"/>
</dbReference>
<evidence type="ECO:0000256" key="3">
    <source>
        <dbReference type="ARBA" id="ARBA00022499"/>
    </source>
</evidence>
<dbReference type="RefSeq" id="XP_007890672.1">
    <property type="nucleotide sequence ID" value="XM_007892481.2"/>
</dbReference>
<dbReference type="AlphaFoldDB" id="A0A4W3H8B4"/>
<dbReference type="Ensembl" id="ENSCMIT00000011878.1">
    <property type="protein sequence ID" value="ENSCMIP00000011595.1"/>
    <property type="gene ID" value="ENSCMIG00000006007.1"/>
</dbReference>
<dbReference type="GeneID" id="103178011"/>
<dbReference type="FunFam" id="2.60.210.10:FF:000001">
    <property type="entry name" value="TNF receptor-associated factor"/>
    <property type="match status" value="1"/>
</dbReference>
<evidence type="ECO:0000256" key="12">
    <source>
        <dbReference type="PROSITE-ProRule" id="PRU00207"/>
    </source>
</evidence>
<keyword evidence="18" id="KW-1185">Reference proteome</keyword>
<evidence type="ECO:0000259" key="16">
    <source>
        <dbReference type="PROSITE" id="PS50145"/>
    </source>
</evidence>
<reference evidence="17" key="4">
    <citation type="submission" date="2025-08" db="UniProtKB">
        <authorList>
            <consortium name="Ensembl"/>
        </authorList>
    </citation>
    <scope>IDENTIFICATION</scope>
</reference>
<dbReference type="RefSeq" id="XP_007890674.1">
    <property type="nucleotide sequence ID" value="XM_007892483.2"/>
</dbReference>
<dbReference type="SMART" id="SM00061">
    <property type="entry name" value="MATH"/>
    <property type="match status" value="1"/>
</dbReference>
<dbReference type="EC" id="2.3.2.27" evidence="11"/>
<sequence length="563" mass="64344">MMASNEEPRVGTCVFARQDSSSTSLSLGFDPYQVGLKLHFVEPLEDRYKCVTCSFVLCNPFQTGCGHRFCENCIKEFIDIKSIAICPIDHERIIPSGVFKDACCKREVWNLMLYCKYAPDCNVKVSLGRLGDHLKKCLFESVPCSNGCGLVFRRKDLTDHVTTACEYREEVCRYCKVTLLFKHFKEHEEDSCPKYPVQCLYNCGESVSRNEVAAHLLECPEAEVECSYKKYGCHIREKRRKMQEHEDSSINSHLLLVIASSSKLEGQIMDLKNNLFERNQFVSQLEDKIKKLEKDLAQLSQHISKTDNTLTSTQKNLAGHMDKILTTEERLRQFSRKLDQAEINDASGLKEIVSVLKKKVENVENNIQSLGVLESRLKQHESLLRAHKDLLEKTNERFRVLETTSYSGKLIWKICDYRKTKQDAVEGRVYSLYSLPFYTSRCGYRLCARVYLNGDGLGKGTHLSLFSVVMKGEYDSLLPWPFKQKVTLMLLDQGPKKNHILEVFKADANSSSFKRPEAEMNIASGCPRFVSHALLESGKTATYIKDDTLFIKVIVDLTDLDDL</sequence>
<dbReference type="GO" id="GO:0043123">
    <property type="term" value="P:positive regulation of canonical NF-kappaB signal transduction"/>
    <property type="evidence" value="ECO:0007669"/>
    <property type="project" value="InterPro"/>
</dbReference>
<name>A0A4W3H8B4_CALMI</name>
<feature type="coiled-coil region" evidence="13">
    <location>
        <begin position="282"/>
        <end position="397"/>
    </location>
</feature>
<dbReference type="InParanoid" id="A0A4W3H8B4"/>
<dbReference type="OrthoDB" id="1737200at2759"/>
<dbReference type="GO" id="GO:0007165">
    <property type="term" value="P:signal transduction"/>
    <property type="evidence" value="ECO:0007669"/>
    <property type="project" value="InterPro"/>
</dbReference>
<dbReference type="CDD" id="cd16642">
    <property type="entry name" value="mRING-HC-C3HC3D_TRAF5"/>
    <property type="match status" value="1"/>
</dbReference>
<dbReference type="PROSITE" id="PS00518">
    <property type="entry name" value="ZF_RING_1"/>
    <property type="match status" value="1"/>
</dbReference>
<feature type="zinc finger region" description="TRAF-type" evidence="12">
    <location>
        <begin position="133"/>
        <end position="176"/>
    </location>
</feature>
<evidence type="ECO:0000256" key="10">
    <source>
        <dbReference type="ARBA" id="ARBA00023054"/>
    </source>
</evidence>
<protein>
    <recommendedName>
        <fullName evidence="11">TNF receptor-associated factor</fullName>
        <ecNumber evidence="11">2.3.2.27</ecNumber>
    </recommendedName>
</protein>
<evidence type="ECO:0000313" key="17">
    <source>
        <dbReference type="Ensembl" id="ENSCMIP00000011595.1"/>
    </source>
</evidence>
<dbReference type="SUPFAM" id="SSF49599">
    <property type="entry name" value="TRAF domain-like"/>
    <property type="match status" value="3"/>
</dbReference>
<evidence type="ECO:0000256" key="8">
    <source>
        <dbReference type="ARBA" id="ARBA00022833"/>
    </source>
</evidence>
<feature type="zinc finger region" description="TRAF-type" evidence="12">
    <location>
        <begin position="187"/>
        <end position="243"/>
    </location>
</feature>
<dbReference type="InterPro" id="IPR013083">
    <property type="entry name" value="Znf_RING/FYVE/PHD"/>
</dbReference>
<keyword evidence="7 12" id="KW-0863">Zinc-finger</keyword>
<evidence type="ECO:0000256" key="7">
    <source>
        <dbReference type="ARBA" id="ARBA00022771"/>
    </source>
</evidence>
<dbReference type="GO" id="GO:0042981">
    <property type="term" value="P:regulation of apoptotic process"/>
    <property type="evidence" value="ECO:0007669"/>
    <property type="project" value="InterPro"/>
</dbReference>
<reference evidence="18" key="2">
    <citation type="journal article" date="2007" name="PLoS Biol.">
        <title>Survey sequencing and comparative analysis of the elephant shark (Callorhinchus milii) genome.</title>
        <authorList>
            <person name="Venkatesh B."/>
            <person name="Kirkness E.F."/>
            <person name="Loh Y.H."/>
            <person name="Halpern A.L."/>
            <person name="Lee A.P."/>
            <person name="Johnson J."/>
            <person name="Dandona N."/>
            <person name="Viswanathan L.D."/>
            <person name="Tay A."/>
            <person name="Venter J.C."/>
            <person name="Strausberg R.L."/>
            <person name="Brenner S."/>
        </authorList>
    </citation>
    <scope>NUCLEOTIDE SEQUENCE [LARGE SCALE GENOMIC DNA]</scope>
</reference>
<dbReference type="FunFam" id="3.30.40.10:FF:000274">
    <property type="entry name" value="TNF receptor-associated factor"/>
    <property type="match status" value="1"/>
</dbReference>
<dbReference type="PROSITE" id="PS50144">
    <property type="entry name" value="MATH"/>
    <property type="match status" value="1"/>
</dbReference>
<dbReference type="GO" id="GO:0005164">
    <property type="term" value="F:tumor necrosis factor receptor binding"/>
    <property type="evidence" value="ECO:0007669"/>
    <property type="project" value="UniProtKB-UniRule"/>
</dbReference>
<dbReference type="InterPro" id="IPR002083">
    <property type="entry name" value="MATH/TRAF_dom"/>
</dbReference>
<evidence type="ECO:0000256" key="1">
    <source>
        <dbReference type="ARBA" id="ARBA00004496"/>
    </source>
</evidence>
<keyword evidence="5 11" id="KW-0479">Metal-binding</keyword>
<dbReference type="RefSeq" id="XP_007890673.1">
    <property type="nucleotide sequence ID" value="XM_007892482.2"/>
</dbReference>
<dbReference type="InterPro" id="IPR017907">
    <property type="entry name" value="Znf_RING_CS"/>
</dbReference>
<gene>
    <name evidence="17" type="primary">LOC103178011</name>
</gene>
<reference evidence="18" key="3">
    <citation type="journal article" date="2014" name="Nature">
        <title>Elephant shark genome provides unique insights into gnathostome evolution.</title>
        <authorList>
            <consortium name="International Elephant Shark Genome Sequencing Consortium"/>
            <person name="Venkatesh B."/>
            <person name="Lee A.P."/>
            <person name="Ravi V."/>
            <person name="Maurya A.K."/>
            <person name="Lian M.M."/>
            <person name="Swann J.B."/>
            <person name="Ohta Y."/>
            <person name="Flajnik M.F."/>
            <person name="Sutoh Y."/>
            <person name="Kasahara M."/>
            <person name="Hoon S."/>
            <person name="Gangu V."/>
            <person name="Roy S.W."/>
            <person name="Irimia M."/>
            <person name="Korzh V."/>
            <person name="Kondrychyn I."/>
            <person name="Lim Z.W."/>
            <person name="Tay B.H."/>
            <person name="Tohari S."/>
            <person name="Kong K.W."/>
            <person name="Ho S."/>
            <person name="Lorente-Galdos B."/>
            <person name="Quilez J."/>
            <person name="Marques-Bonet T."/>
            <person name="Raney B.J."/>
            <person name="Ingham P.W."/>
            <person name="Tay A."/>
            <person name="Hillier L.W."/>
            <person name="Minx P."/>
            <person name="Boehm T."/>
            <person name="Wilson R.K."/>
            <person name="Brenner S."/>
            <person name="Warren W.C."/>
        </authorList>
    </citation>
    <scope>NUCLEOTIDE SEQUENCE [LARGE SCALE GENOMIC DNA]</scope>
</reference>
<dbReference type="Gene3D" id="3.30.40.10">
    <property type="entry name" value="Zinc/RING finger domain, C3HC4 (zinc finger)"/>
    <property type="match status" value="3"/>
</dbReference>
<dbReference type="GO" id="GO:0005737">
    <property type="term" value="C:cytoplasm"/>
    <property type="evidence" value="ECO:0007669"/>
    <property type="project" value="UniProtKB-SubCell"/>
</dbReference>
<dbReference type="PROSITE" id="PS50089">
    <property type="entry name" value="ZF_RING_2"/>
    <property type="match status" value="1"/>
</dbReference>
<dbReference type="InterPro" id="IPR001293">
    <property type="entry name" value="Znf_TRAF"/>
</dbReference>
<dbReference type="GO" id="GO:0009898">
    <property type="term" value="C:cytoplasmic side of plasma membrane"/>
    <property type="evidence" value="ECO:0007669"/>
    <property type="project" value="TreeGrafter"/>
</dbReference>